<evidence type="ECO:0000313" key="5">
    <source>
        <dbReference type="Proteomes" id="UP000818603"/>
    </source>
</evidence>
<gene>
    <name evidence="3" type="ORF">FF098_002460</name>
    <name evidence="2" type="ORF">GCM10011355_05010</name>
</gene>
<dbReference type="Proteomes" id="UP000621856">
    <property type="component" value="Unassembled WGS sequence"/>
</dbReference>
<feature type="transmembrane region" description="Helical" evidence="1">
    <location>
        <begin position="150"/>
        <end position="171"/>
    </location>
</feature>
<evidence type="ECO:0000313" key="3">
    <source>
        <dbReference type="EMBL" id="NHK26770.1"/>
    </source>
</evidence>
<organism evidence="2 4">
    <name type="scientific">Aquisalinus luteolus</name>
    <dbReference type="NCBI Taxonomy" id="1566827"/>
    <lineage>
        <taxon>Bacteria</taxon>
        <taxon>Pseudomonadati</taxon>
        <taxon>Pseudomonadota</taxon>
        <taxon>Alphaproteobacteria</taxon>
        <taxon>Parvularculales</taxon>
        <taxon>Parvularculaceae</taxon>
        <taxon>Aquisalinus</taxon>
    </lineage>
</organism>
<comment type="caution">
    <text evidence="2">The sequence shown here is derived from an EMBL/GenBank/DDBJ whole genome shotgun (WGS) entry which is preliminary data.</text>
</comment>
<feature type="transmembrane region" description="Helical" evidence="1">
    <location>
        <begin position="77"/>
        <end position="100"/>
    </location>
</feature>
<dbReference type="Proteomes" id="UP000818603">
    <property type="component" value="Unassembled WGS sequence"/>
</dbReference>
<keyword evidence="1" id="KW-0472">Membrane</keyword>
<dbReference type="EMBL" id="VCJR02000001">
    <property type="protein sequence ID" value="NHK26770.1"/>
    <property type="molecule type" value="Genomic_DNA"/>
</dbReference>
<keyword evidence="1" id="KW-1133">Transmembrane helix</keyword>
<keyword evidence="5" id="KW-1185">Reference proteome</keyword>
<evidence type="ECO:0000313" key="2">
    <source>
        <dbReference type="EMBL" id="GGH93358.1"/>
    </source>
</evidence>
<dbReference type="RefSeq" id="WP_155136884.1">
    <property type="nucleotide sequence ID" value="NZ_BMGZ01000001.1"/>
</dbReference>
<evidence type="ECO:0000256" key="1">
    <source>
        <dbReference type="SAM" id="Phobius"/>
    </source>
</evidence>
<accession>A0A8J3A5H7</accession>
<reference evidence="3 5" key="2">
    <citation type="submission" date="2020-02" db="EMBL/GenBank/DDBJ databases">
        <title>Genome sequence of Parvularcula flava strain NH6-79.</title>
        <authorList>
            <person name="Abdul Karim M.H."/>
            <person name="Lam M.Q."/>
            <person name="Chen S.J."/>
            <person name="Yahya A."/>
            <person name="Shahir S."/>
            <person name="Shamsir M.S."/>
            <person name="Chong C.S."/>
        </authorList>
    </citation>
    <scope>NUCLEOTIDE SEQUENCE [LARGE SCALE GENOMIC DNA]</scope>
    <source>
        <strain evidence="3 5">NH6-79</strain>
    </source>
</reference>
<dbReference type="AlphaFoldDB" id="A0A8J3A5H7"/>
<keyword evidence="1" id="KW-0812">Transmembrane</keyword>
<dbReference type="EMBL" id="BMGZ01000001">
    <property type="protein sequence ID" value="GGH93358.1"/>
    <property type="molecule type" value="Genomic_DNA"/>
</dbReference>
<feature type="transmembrane region" description="Helical" evidence="1">
    <location>
        <begin position="183"/>
        <end position="200"/>
    </location>
</feature>
<reference evidence="2" key="3">
    <citation type="submission" date="2020-09" db="EMBL/GenBank/DDBJ databases">
        <authorList>
            <person name="Sun Q."/>
            <person name="Zhou Y."/>
        </authorList>
    </citation>
    <scope>NUCLEOTIDE SEQUENCE</scope>
    <source>
        <strain evidence="2">CGMCC 1.14984</strain>
    </source>
</reference>
<proteinExistence type="predicted"/>
<sequence length="218" mass="23995">MRQAPVHIAQFLLKTILPTEDAEAILGDIEEIAESKSDAKNPLHRDAVYVYEVLRSMPALALRNAELALGRIDTGHVLLLALSIAFVILWERGIAHVYAWPLSQATGDLLGLGALHACRWSYIFLSVSGLIAWLVTLRASAAYWPVLWKWLGTAPLLSVLCGCALAVYFMIRPDPTDGLLHRCFHILTTVIAGVAMYSVCRFNPERHVRPSDGPAANT</sequence>
<feature type="transmembrane region" description="Helical" evidence="1">
    <location>
        <begin position="120"/>
        <end position="138"/>
    </location>
</feature>
<reference evidence="2" key="1">
    <citation type="journal article" date="2014" name="Int. J. Syst. Evol. Microbiol.">
        <title>Complete genome sequence of Corynebacterium casei LMG S-19264T (=DSM 44701T), isolated from a smear-ripened cheese.</title>
        <authorList>
            <consortium name="US DOE Joint Genome Institute (JGI-PGF)"/>
            <person name="Walter F."/>
            <person name="Albersmeier A."/>
            <person name="Kalinowski J."/>
            <person name="Ruckert C."/>
        </authorList>
    </citation>
    <scope>NUCLEOTIDE SEQUENCE</scope>
    <source>
        <strain evidence="2">CGMCC 1.14984</strain>
    </source>
</reference>
<evidence type="ECO:0000313" key="4">
    <source>
        <dbReference type="Proteomes" id="UP000621856"/>
    </source>
</evidence>
<protein>
    <submittedName>
        <fullName evidence="2">Uncharacterized protein</fullName>
    </submittedName>
</protein>
<name>A0A8J3A5H7_9PROT</name>